<evidence type="ECO:0000256" key="1">
    <source>
        <dbReference type="SAM" id="SignalP"/>
    </source>
</evidence>
<reference evidence="2 3" key="1">
    <citation type="submission" date="2017-06" db="EMBL/GenBank/DDBJ databases">
        <title>Novel microbial phyla capable of carbon fixation and sulfur reduction in deep-sea sediments.</title>
        <authorList>
            <person name="Huang J."/>
            <person name="Baker B."/>
            <person name="Wang Y."/>
        </authorList>
    </citation>
    <scope>NUCLEOTIDE SEQUENCE [LARGE SCALE GENOMIC DNA]</scope>
    <source>
        <strain evidence="2">B3_LCP</strain>
    </source>
</reference>
<evidence type="ECO:0000313" key="3">
    <source>
        <dbReference type="Proteomes" id="UP000319619"/>
    </source>
</evidence>
<dbReference type="Proteomes" id="UP000319619">
    <property type="component" value="Unassembled WGS sequence"/>
</dbReference>
<evidence type="ECO:0000313" key="2">
    <source>
        <dbReference type="EMBL" id="TKJ41818.1"/>
    </source>
</evidence>
<accession>A0A532V3U5</accession>
<dbReference type="EMBL" id="NJBN01000002">
    <property type="protein sequence ID" value="TKJ41818.1"/>
    <property type="molecule type" value="Genomic_DNA"/>
</dbReference>
<feature type="signal peptide" evidence="1">
    <location>
        <begin position="1"/>
        <end position="22"/>
    </location>
</feature>
<evidence type="ECO:0008006" key="4">
    <source>
        <dbReference type="Google" id="ProtNLM"/>
    </source>
</evidence>
<protein>
    <recommendedName>
        <fullName evidence="4">Lipoprotein</fullName>
    </recommendedName>
</protein>
<dbReference type="PROSITE" id="PS51257">
    <property type="entry name" value="PROKAR_LIPOPROTEIN"/>
    <property type="match status" value="1"/>
</dbReference>
<feature type="chain" id="PRO_5022208155" description="Lipoprotein" evidence="1">
    <location>
        <begin position="23"/>
        <end position="173"/>
    </location>
</feature>
<dbReference type="AlphaFoldDB" id="A0A532V3U5"/>
<keyword evidence="1" id="KW-0732">Signal</keyword>
<organism evidence="2 3">
    <name type="scientific">candidate division LCP-89 bacterium B3_LCP</name>
    <dbReference type="NCBI Taxonomy" id="2012998"/>
    <lineage>
        <taxon>Bacteria</taxon>
        <taxon>Pseudomonadati</taxon>
        <taxon>Bacteria division LCP-89</taxon>
    </lineage>
</organism>
<proteinExistence type="predicted"/>
<sequence>MQRIIITASVLCAISFSFSSCLNPFAPVLGNPSSSVWTEAQTVGELLDNFKNSYNFQDSLRYADCLDESFVFVYYDVIEEREDQWGRDTDLKTTGGLFSNFEEIHLIWYALPENISDFAEENTSLEFDASFSLSLYGYEGGSTYDLYGFANFTVEKEAGDRFRIITWKDITIF</sequence>
<name>A0A532V3U5_UNCL8</name>
<gene>
    <name evidence="2" type="ORF">CEE37_04415</name>
</gene>
<comment type="caution">
    <text evidence="2">The sequence shown here is derived from an EMBL/GenBank/DDBJ whole genome shotgun (WGS) entry which is preliminary data.</text>
</comment>